<protein>
    <submittedName>
        <fullName evidence="2">Putative secreted peptide</fullName>
    </submittedName>
</protein>
<name>A0A2M3ZWX2_9DIPT</name>
<evidence type="ECO:0000313" key="2">
    <source>
        <dbReference type="EMBL" id="MBW32999.1"/>
    </source>
</evidence>
<dbReference type="EMBL" id="GGFM01012248">
    <property type="protein sequence ID" value="MBW32999.1"/>
    <property type="molecule type" value="Transcribed_RNA"/>
</dbReference>
<dbReference type="AlphaFoldDB" id="A0A2M3ZWX2"/>
<reference evidence="2" key="1">
    <citation type="submission" date="2018-01" db="EMBL/GenBank/DDBJ databases">
        <title>An insight into the sialome of Amazonian anophelines.</title>
        <authorList>
            <person name="Ribeiro J.M."/>
            <person name="Scarpassa V."/>
            <person name="Calvo E."/>
        </authorList>
    </citation>
    <scope>NUCLEOTIDE SEQUENCE</scope>
    <source>
        <tissue evidence="2">Salivary glands</tissue>
    </source>
</reference>
<accession>A0A2M3ZWX2</accession>
<evidence type="ECO:0000256" key="1">
    <source>
        <dbReference type="SAM" id="SignalP"/>
    </source>
</evidence>
<proteinExistence type="predicted"/>
<keyword evidence="1" id="KW-0732">Signal</keyword>
<feature type="signal peptide" evidence="1">
    <location>
        <begin position="1"/>
        <end position="20"/>
    </location>
</feature>
<organism evidence="2">
    <name type="scientific">Anopheles braziliensis</name>
    <dbReference type="NCBI Taxonomy" id="58242"/>
    <lineage>
        <taxon>Eukaryota</taxon>
        <taxon>Metazoa</taxon>
        <taxon>Ecdysozoa</taxon>
        <taxon>Arthropoda</taxon>
        <taxon>Hexapoda</taxon>
        <taxon>Insecta</taxon>
        <taxon>Pterygota</taxon>
        <taxon>Neoptera</taxon>
        <taxon>Endopterygota</taxon>
        <taxon>Diptera</taxon>
        <taxon>Nematocera</taxon>
        <taxon>Culicoidea</taxon>
        <taxon>Culicidae</taxon>
        <taxon>Anophelinae</taxon>
        <taxon>Anopheles</taxon>
    </lineage>
</organism>
<sequence>MMSGLSQLTILIVVSAGAVAADGGCTGCSRARCISRRGRQANAHECTLERTARLLLSANPNQLLPVWPI</sequence>
<feature type="chain" id="PRO_5014643165" evidence="1">
    <location>
        <begin position="21"/>
        <end position="69"/>
    </location>
</feature>